<keyword evidence="2" id="KW-0812">Transmembrane</keyword>
<protein>
    <submittedName>
        <fullName evidence="3">Uncharacterized protein</fullName>
    </submittedName>
</protein>
<evidence type="ECO:0000313" key="3">
    <source>
        <dbReference type="EMBL" id="QLL66810.1"/>
    </source>
</evidence>
<organism evidence="3 4">
    <name type="scientific">Anaplasma phagocytophilum str. Norway variant1</name>
    <dbReference type="NCBI Taxonomy" id="1392506"/>
    <lineage>
        <taxon>Bacteria</taxon>
        <taxon>Pseudomonadati</taxon>
        <taxon>Pseudomonadota</taxon>
        <taxon>Alphaproteobacteria</taxon>
        <taxon>Rickettsiales</taxon>
        <taxon>Anaplasmataceae</taxon>
        <taxon>Anaplasma</taxon>
        <taxon>phagocytophilum group</taxon>
    </lineage>
</organism>
<evidence type="ECO:0000256" key="2">
    <source>
        <dbReference type="SAM" id="Phobius"/>
    </source>
</evidence>
<evidence type="ECO:0000256" key="1">
    <source>
        <dbReference type="SAM" id="MobiDB-lite"/>
    </source>
</evidence>
<dbReference type="Proteomes" id="UP000510938">
    <property type="component" value="Chromosome"/>
</dbReference>
<keyword evidence="2" id="KW-0472">Membrane</keyword>
<sequence length="699" mass="77598">MRKILEKLTYDVLGPGAQGNIRIINEVVIRAVVRGIFRGMAPKYILRVHPNFSAGARYSYDVTTPGADISVYRMREASAVPAIKKSVATPEGKEDICRYLFSICAFMPEKREEILHLLLSPSSPAYALREVVQDMCAFIDEVSSHAEGAASGHEVNWNELYKTCSKKLHKALAKMSEVAVVGVAYALYTSKACMEITALRDSALKFLSAKGPVDPEIIPDLAVHLRLLSNFNLSLAEHFKIRRSVLHTKEESGGKIIYDSMGLTQGLRREADWPHMINAKVSAQIRKSAAVPAEKLLLISMLLNNEVGITTSNIGALLFSSGRVGYYHKKDMSFALLRLSSDTHYDLSDGLLSSDMSKELVDLLLESHHTRHRCSFGIDYEALAEEVRRLSDDVRNGGIILSSVVSNICEGLCQQGVSRAAVVEHAKELAALIGERVEFLRNFVDHPQFKHFIRFIMQSSVLDTHVDLANYLRDKAAFDGYLEDIRKKTGGQVVELKGLHNYLERRRKKRGKELEELLKEQRQPDDVVLARKRSGRLDKAMEVFGAFLIVSAVVFTLYALCTCLLHRDKAVLGGVLTLEAVFILAFVVASLGFLCMSFAYINMRRDAALKEAEPLKIRDGLPMLLDLDKCDVTQVKEFPISASDMEAINAIGCIGTASLREKMAEPVNENQEGEYVDVLQSGDHSGRMSRSGRGGGVSR</sequence>
<gene>
    <name evidence="3" type="ORF">O998_03290</name>
</gene>
<dbReference type="AlphaFoldDB" id="A0A7H9DZ70"/>
<proteinExistence type="predicted"/>
<dbReference type="RefSeq" id="WP_180843393.1">
    <property type="nucleotide sequence ID" value="NZ_CP046639.1"/>
</dbReference>
<name>A0A7H9DZ70_ANAPH</name>
<reference evidence="3 4" key="1">
    <citation type="submission" date="2019-12" db="EMBL/GenBank/DDBJ databases">
        <title>A sheep strain of Anaplasma phagocytophilum contains multiple genomes.</title>
        <authorList>
            <person name="Barbet A.F."/>
            <person name="Crosby F.L."/>
            <person name="Eskeland S."/>
            <person name="Stuen S."/>
            <person name="Granquist E.G."/>
            <person name="Munderloh U.G."/>
        </authorList>
    </citation>
    <scope>NUCLEOTIDE SEQUENCE [LARGE SCALE GENOMIC DNA]</scope>
    <source>
        <strain evidence="3 4">Norway Variant 1</strain>
    </source>
</reference>
<keyword evidence="2" id="KW-1133">Transmembrane helix</keyword>
<feature type="transmembrane region" description="Helical" evidence="2">
    <location>
        <begin position="580"/>
        <end position="601"/>
    </location>
</feature>
<accession>A0A7H9DZ70</accession>
<dbReference type="PROSITE" id="PS50890">
    <property type="entry name" value="PUA"/>
    <property type="match status" value="1"/>
</dbReference>
<evidence type="ECO:0000313" key="4">
    <source>
        <dbReference type="Proteomes" id="UP000510938"/>
    </source>
</evidence>
<feature type="region of interest" description="Disordered" evidence="1">
    <location>
        <begin position="680"/>
        <end position="699"/>
    </location>
</feature>
<feature type="transmembrane region" description="Helical" evidence="2">
    <location>
        <begin position="540"/>
        <end position="560"/>
    </location>
</feature>
<dbReference type="EMBL" id="CP046639">
    <property type="protein sequence ID" value="QLL66810.1"/>
    <property type="molecule type" value="Genomic_DNA"/>
</dbReference>